<accession>G4T1T7</accession>
<dbReference type="Proteomes" id="UP000008315">
    <property type="component" value="Chromosome"/>
</dbReference>
<organism evidence="2 3">
    <name type="scientific">Methylotuvimicrobium alcaliphilum (strain DSM 19304 / NCIMB 14124 / VKM B-2133 / 20Z)</name>
    <name type="common">Methylomicrobium alcaliphilum</name>
    <dbReference type="NCBI Taxonomy" id="1091494"/>
    <lineage>
        <taxon>Bacteria</taxon>
        <taxon>Pseudomonadati</taxon>
        <taxon>Pseudomonadota</taxon>
        <taxon>Gammaproteobacteria</taxon>
        <taxon>Methylococcales</taxon>
        <taxon>Methylococcaceae</taxon>
        <taxon>Methylotuvimicrobium</taxon>
    </lineage>
</organism>
<dbReference type="KEGG" id="mah:MEALZ_1833"/>
<dbReference type="RefSeq" id="WP_014148312.1">
    <property type="nucleotide sequence ID" value="NZ_CP184748.1"/>
</dbReference>
<dbReference type="PATRIC" id="fig|271065.3.peg.1879"/>
<gene>
    <name evidence="2" type="ordered locus">MEALZ_1833</name>
</gene>
<sequence>MFRERKEYRKNLTSSGKLHLAGETLDFISHDVSVNGILIEIVPGKLLATFSDFESFINENSAAEIFVKDLMLTGEVEIIWIKEKDNNILMGLEFKHVIYNADRLWLKRQYYRKKQSFVGFLMLKNKRVEFEGKNISVDGLMIYVKDLDKDLLPNSVVSLYSEPLQMKGMAKICWIQHEQEQEKNGALIGLRYLSSE</sequence>
<proteinExistence type="predicted"/>
<evidence type="ECO:0000313" key="3">
    <source>
        <dbReference type="Proteomes" id="UP000008315"/>
    </source>
</evidence>
<dbReference type="InterPro" id="IPR009875">
    <property type="entry name" value="PilZ_domain"/>
</dbReference>
<dbReference type="Pfam" id="PF07238">
    <property type="entry name" value="PilZ"/>
    <property type="match status" value="1"/>
</dbReference>
<dbReference type="AlphaFoldDB" id="G4T1T7"/>
<dbReference type="EMBL" id="FO082060">
    <property type="protein sequence ID" value="CCE23519.1"/>
    <property type="molecule type" value="Genomic_DNA"/>
</dbReference>
<evidence type="ECO:0000313" key="2">
    <source>
        <dbReference type="EMBL" id="CCE23519.1"/>
    </source>
</evidence>
<reference evidence="3" key="1">
    <citation type="journal article" date="2012" name="J. Bacteriol.">
        <title>Genome sequence of the haloalkaliphilic methanotrophic bacterium Methylomicrobium alcaliphilum 20Z.</title>
        <authorList>
            <person name="Vuilleumier S."/>
            <person name="Khmelenina V.N."/>
            <person name="Bringel F."/>
            <person name="Reshetnikov A.S."/>
            <person name="Lajus A."/>
            <person name="Mangenot S."/>
            <person name="Rouy Z."/>
            <person name="Op den Camp H.J."/>
            <person name="Jetten M.S."/>
            <person name="Dispirito A.A."/>
            <person name="Dunfield P."/>
            <person name="Klotz M.G."/>
            <person name="Semrau J.D."/>
            <person name="Stein L.Y."/>
            <person name="Barbe V."/>
            <person name="Medigue C."/>
            <person name="Trotsenko Y.A."/>
            <person name="Kalyuzhnaya M.G."/>
        </authorList>
    </citation>
    <scope>NUCLEOTIDE SEQUENCE [LARGE SCALE GENOMIC DNA]</scope>
    <source>
        <strain evidence="3">DSM 19304 / NCIMB 14124 / VKM B-2133 / 20Z</strain>
    </source>
</reference>
<feature type="domain" description="PilZ" evidence="1">
    <location>
        <begin position="107"/>
        <end position="193"/>
    </location>
</feature>
<name>G4T1T7_META2</name>
<evidence type="ECO:0000259" key="1">
    <source>
        <dbReference type="Pfam" id="PF07238"/>
    </source>
</evidence>
<dbReference type="HOGENOM" id="CLU_1413721_0_0_6"/>
<protein>
    <recommendedName>
        <fullName evidence="1">PilZ domain-containing protein</fullName>
    </recommendedName>
</protein>
<dbReference type="GO" id="GO:0035438">
    <property type="term" value="F:cyclic-di-GMP binding"/>
    <property type="evidence" value="ECO:0007669"/>
    <property type="project" value="InterPro"/>
</dbReference>
<keyword evidence="3" id="KW-1185">Reference proteome</keyword>